<keyword evidence="1" id="KW-0732">Signal</keyword>
<proteinExistence type="predicted"/>
<keyword evidence="3" id="KW-1185">Reference proteome</keyword>
<dbReference type="InterPro" id="IPR038696">
    <property type="entry name" value="IalB_sf"/>
</dbReference>
<reference evidence="2 3" key="1">
    <citation type="submission" date="2019-12" db="EMBL/GenBank/DDBJ databases">
        <authorList>
            <person name="Reyes-Prieto M."/>
        </authorList>
    </citation>
    <scope>NUCLEOTIDE SEQUENCE [LARGE SCALE GENOMIC DNA]</scope>
    <source>
        <strain evidence="2">HF14-78462</strain>
    </source>
</reference>
<feature type="chain" id="PRO_5024789628" description="Invasion associated locus B (IalB) protein" evidence="1">
    <location>
        <begin position="26"/>
        <end position="181"/>
    </location>
</feature>
<dbReference type="Pfam" id="PF06776">
    <property type="entry name" value="IalB"/>
    <property type="match status" value="1"/>
</dbReference>
<dbReference type="InterPro" id="IPR010642">
    <property type="entry name" value="Invasion_prot_B"/>
</dbReference>
<name>A0A5S9NHB4_9HYPH</name>
<gene>
    <name evidence="2" type="ORF">STARVERO_01039</name>
</gene>
<accession>A0A5S9NHB4</accession>
<protein>
    <recommendedName>
        <fullName evidence="4">Invasion associated locus B (IalB) protein</fullName>
    </recommendedName>
</protein>
<dbReference type="EMBL" id="CACSAS010000001">
    <property type="protein sequence ID" value="CAA0089876.1"/>
    <property type="molecule type" value="Genomic_DNA"/>
</dbReference>
<evidence type="ECO:0000313" key="2">
    <source>
        <dbReference type="EMBL" id="CAA0089876.1"/>
    </source>
</evidence>
<dbReference type="AlphaFoldDB" id="A0A5S9NHB4"/>
<evidence type="ECO:0000313" key="3">
    <source>
        <dbReference type="Proteomes" id="UP000433050"/>
    </source>
</evidence>
<dbReference type="Proteomes" id="UP000433050">
    <property type="component" value="Unassembled WGS sequence"/>
</dbReference>
<feature type="signal peptide" evidence="1">
    <location>
        <begin position="1"/>
        <end position="25"/>
    </location>
</feature>
<evidence type="ECO:0008006" key="4">
    <source>
        <dbReference type="Google" id="ProtNLM"/>
    </source>
</evidence>
<evidence type="ECO:0000256" key="1">
    <source>
        <dbReference type="SAM" id="SignalP"/>
    </source>
</evidence>
<organism evidence="2 3">
    <name type="scientific">Starkeya nomas</name>
    <dbReference type="NCBI Taxonomy" id="2666134"/>
    <lineage>
        <taxon>Bacteria</taxon>
        <taxon>Pseudomonadati</taxon>
        <taxon>Pseudomonadota</taxon>
        <taxon>Alphaproteobacteria</taxon>
        <taxon>Hyphomicrobiales</taxon>
        <taxon>Xanthobacteraceae</taxon>
        <taxon>Starkeya</taxon>
    </lineage>
</organism>
<sequence>MSLATKLAAPLALLTPFMIVGGAGAQTAPAGQAGSTAPVRTETVVYDNWVVTCRDRLEKGSKKTCSASMQIKDSKSNNIVLVWQVGRNPAGEPTHVIRTPLGVRLKDGVQVALGGGKPRKLDYASCSQQGCEAIAPFEDGLSKELAGAKEAVVSFTLANGQAINVTVPLNGVDKALPALKG</sequence>
<dbReference type="RefSeq" id="WP_159598120.1">
    <property type="nucleotide sequence ID" value="NZ_CACSAS010000001.1"/>
</dbReference>
<dbReference type="Gene3D" id="2.60.40.1880">
    <property type="entry name" value="Invasion associated locus B (IalB) protein"/>
    <property type="match status" value="1"/>
</dbReference>